<organism evidence="1 2">
    <name type="scientific">Ferrovibrio terrae</name>
    <dbReference type="NCBI Taxonomy" id="2594003"/>
    <lineage>
        <taxon>Bacteria</taxon>
        <taxon>Pseudomonadati</taxon>
        <taxon>Pseudomonadota</taxon>
        <taxon>Alphaproteobacteria</taxon>
        <taxon>Rhodospirillales</taxon>
        <taxon>Rhodospirillaceae</taxon>
        <taxon>Ferrovibrio</taxon>
    </lineage>
</organism>
<dbReference type="EMBL" id="CP041636">
    <property type="protein sequence ID" value="QDO97066.1"/>
    <property type="molecule type" value="Genomic_DNA"/>
</dbReference>
<reference evidence="1 2" key="1">
    <citation type="submission" date="2019-07" db="EMBL/GenBank/DDBJ databases">
        <title>Genome sequencing for Ferrovibrio sp. K5.</title>
        <authorList>
            <person name="Park S.-J."/>
        </authorList>
    </citation>
    <scope>NUCLEOTIDE SEQUENCE [LARGE SCALE GENOMIC DNA]</scope>
    <source>
        <strain evidence="1 2">K5</strain>
    </source>
</reference>
<dbReference type="AlphaFoldDB" id="A0A516GZX7"/>
<name>A0A516GZX7_9PROT</name>
<sequence length="74" mass="8382">MTARRQQAELDRHRAELRQETMQQRHQASVDAARDAEDVRAAEAERVTELRNLRLARDARKAGVMAAKTAAEQA</sequence>
<accession>A0A516GZX7</accession>
<dbReference type="KEGG" id="fer:FNB15_07160"/>
<dbReference type="RefSeq" id="WP_144068047.1">
    <property type="nucleotide sequence ID" value="NZ_CP041636.1"/>
</dbReference>
<proteinExistence type="predicted"/>
<protein>
    <submittedName>
        <fullName evidence="1">Uncharacterized protein</fullName>
    </submittedName>
</protein>
<evidence type="ECO:0000313" key="1">
    <source>
        <dbReference type="EMBL" id="QDO97066.1"/>
    </source>
</evidence>
<keyword evidence="2" id="KW-1185">Reference proteome</keyword>
<evidence type="ECO:0000313" key="2">
    <source>
        <dbReference type="Proteomes" id="UP000317496"/>
    </source>
</evidence>
<dbReference type="Proteomes" id="UP000317496">
    <property type="component" value="Chromosome"/>
</dbReference>
<gene>
    <name evidence="1" type="ORF">FNB15_07160</name>
</gene>